<name>A0A4Z1C4Y0_9ACTN</name>
<organism evidence="2 3">
    <name type="scientific">Nocardioides eburneiflavus</name>
    <dbReference type="NCBI Taxonomy" id="2518372"/>
    <lineage>
        <taxon>Bacteria</taxon>
        <taxon>Bacillati</taxon>
        <taxon>Actinomycetota</taxon>
        <taxon>Actinomycetes</taxon>
        <taxon>Propionibacteriales</taxon>
        <taxon>Nocardioidaceae</taxon>
        <taxon>Nocardioides</taxon>
    </lineage>
</organism>
<gene>
    <name evidence="2" type="ORF">EXE59_09750</name>
</gene>
<dbReference type="Proteomes" id="UP000297496">
    <property type="component" value="Unassembled WGS sequence"/>
</dbReference>
<keyword evidence="3" id="KW-1185">Reference proteome</keyword>
<dbReference type="OrthoDB" id="9805017at2"/>
<protein>
    <submittedName>
        <fullName evidence="2">Uncharacterized protein</fullName>
    </submittedName>
</protein>
<feature type="signal peptide" evidence="1">
    <location>
        <begin position="1"/>
        <end position="24"/>
    </location>
</feature>
<dbReference type="AlphaFoldDB" id="A0A4Z1C4Y0"/>
<keyword evidence="1" id="KW-0732">Signal</keyword>
<accession>A0A4Z1C4Y0</accession>
<dbReference type="RefSeq" id="WP_135838729.1">
    <property type="nucleotide sequence ID" value="NZ_SRRO01000001.1"/>
</dbReference>
<proteinExistence type="predicted"/>
<reference evidence="2 3" key="1">
    <citation type="submission" date="2019-04" db="EMBL/GenBank/DDBJ databases">
        <title>Three New Species of Nocardioides, Nocardioides euryhalodurans sp. nov., Nocardioides seonyuensis sp. nov. and Nocardioides eburneoflavus sp. nov. Isolated from Soil.</title>
        <authorList>
            <person name="Roh S.G."/>
            <person name="Lee C."/>
            <person name="Kim M.-K."/>
            <person name="Kim S.B."/>
        </authorList>
    </citation>
    <scope>NUCLEOTIDE SEQUENCE [LARGE SCALE GENOMIC DNA]</scope>
    <source>
        <strain evidence="2 3">MMS17-SY213</strain>
    </source>
</reference>
<evidence type="ECO:0000313" key="2">
    <source>
        <dbReference type="EMBL" id="TGN64202.1"/>
    </source>
</evidence>
<dbReference type="EMBL" id="SRRO01000001">
    <property type="protein sequence ID" value="TGN64202.1"/>
    <property type="molecule type" value="Genomic_DNA"/>
</dbReference>
<feature type="chain" id="PRO_5021266759" evidence="1">
    <location>
        <begin position="25"/>
        <end position="441"/>
    </location>
</feature>
<comment type="caution">
    <text evidence="2">The sequence shown here is derived from an EMBL/GenBank/DDBJ whole genome shotgun (WGS) entry which is preliminary data.</text>
</comment>
<sequence length="441" mass="46331">MRRVVGVLALAVLMGGLTAVPAQAVSQSLVSVGRVFFAGGATEWTVDPTAALLDAPANQVSDTTLRAATLVEVFTDGAPAVRVIGAVTMRPDDSARFFRWQNEGDTIASLRLEVSTLASPAPPVATPDEVWIAVGETAAFDVLANDEAKPRGFVVNTAVPFVSEPRPGWEKPSVVLSDTATTAGTLSAGDGRYDTVAGYARLTYTAGPTPGTDTFRYAACHGHPATSCSDQTPVTIHVSAKPIAGTDRADVAPGESVTVDVLANDSYGERPSVYVQEGWGPKGGSAVVNADQSVTIQVPASAAGTTIRVPYVLSDAATSGTAGPIGEILVKVSGSKTKPAKPTTVAARPDRFVLDAPKSTRRPLVYTLHVLGNDVVKGAGKTRIEVLGKPRGVEVRATRGNRVILTVPKRSKMQRVRFIYRATRGDQADMARVVVRLRRPR</sequence>
<dbReference type="Pfam" id="PF17963">
    <property type="entry name" value="Big_9"/>
    <property type="match status" value="1"/>
</dbReference>
<evidence type="ECO:0000313" key="3">
    <source>
        <dbReference type="Proteomes" id="UP000297496"/>
    </source>
</evidence>
<evidence type="ECO:0000256" key="1">
    <source>
        <dbReference type="SAM" id="SignalP"/>
    </source>
</evidence>